<protein>
    <submittedName>
        <fullName evidence="2">Conjugal transfer protein TraL</fullName>
    </submittedName>
</protein>
<comment type="caution">
    <text evidence="2">The sequence shown here is derived from an EMBL/GenBank/DDBJ whole genome shotgun (WGS) entry which is preliminary data.</text>
</comment>
<proteinExistence type="predicted"/>
<name>A0A1X3DIS6_9NEIS</name>
<dbReference type="Proteomes" id="UP000193303">
    <property type="component" value="Unassembled WGS sequence"/>
</dbReference>
<dbReference type="Pfam" id="PF01656">
    <property type="entry name" value="CbiA"/>
    <property type="match status" value="1"/>
</dbReference>
<organism evidence="2 3">
    <name type="scientific">Neisseria dumasiana</name>
    <dbReference type="NCBI Taxonomy" id="1931275"/>
    <lineage>
        <taxon>Bacteria</taxon>
        <taxon>Pseudomonadati</taxon>
        <taxon>Pseudomonadota</taxon>
        <taxon>Betaproteobacteria</taxon>
        <taxon>Neisseriales</taxon>
        <taxon>Neisseriaceae</taxon>
        <taxon>Neisseria</taxon>
    </lineage>
</organism>
<dbReference type="OrthoDB" id="69313at2"/>
<evidence type="ECO:0000259" key="1">
    <source>
        <dbReference type="Pfam" id="PF01656"/>
    </source>
</evidence>
<accession>A0A1X3DIS6</accession>
<dbReference type="InterPro" id="IPR027417">
    <property type="entry name" value="P-loop_NTPase"/>
</dbReference>
<gene>
    <name evidence="2" type="ORF">BV912_06350</name>
</gene>
<dbReference type="EMBL" id="MTAB01000011">
    <property type="protein sequence ID" value="OSI21667.1"/>
    <property type="molecule type" value="Genomic_DNA"/>
</dbReference>
<dbReference type="RefSeq" id="WP_085359240.1">
    <property type="nucleotide sequence ID" value="NZ_MTAB01000011.1"/>
</dbReference>
<dbReference type="InterPro" id="IPR002586">
    <property type="entry name" value="CobQ/CobB/MinD/ParA_Nub-bd_dom"/>
</dbReference>
<evidence type="ECO:0000313" key="2">
    <source>
        <dbReference type="EMBL" id="OSI21667.1"/>
    </source>
</evidence>
<reference evidence="3" key="1">
    <citation type="submission" date="2017-01" db="EMBL/GenBank/DDBJ databases">
        <authorList>
            <person name="Mah S.A."/>
            <person name="Swanson W.J."/>
            <person name="Moy G.W."/>
            <person name="Vacquier V.D."/>
        </authorList>
    </citation>
    <scope>NUCLEOTIDE SEQUENCE [LARGE SCALE GENOMIC DNA]</scope>
    <source>
        <strain evidence="3">124861</strain>
    </source>
</reference>
<dbReference type="Gene3D" id="3.40.50.300">
    <property type="entry name" value="P-loop containing nucleotide triphosphate hydrolases"/>
    <property type="match status" value="1"/>
</dbReference>
<dbReference type="AlphaFoldDB" id="A0A1X3DIS6"/>
<feature type="domain" description="CobQ/CobB/MinD/ParA nucleotide binding" evidence="1">
    <location>
        <begin position="7"/>
        <end position="96"/>
    </location>
</feature>
<dbReference type="SUPFAM" id="SSF52540">
    <property type="entry name" value="P-loop containing nucleoside triphosphate hydrolases"/>
    <property type="match status" value="1"/>
</dbReference>
<evidence type="ECO:0000313" key="3">
    <source>
        <dbReference type="Proteomes" id="UP000193303"/>
    </source>
</evidence>
<sequence>MKEVHLIVQGKGGVGKSLTAAMLAQYLKTAANEEIPVYCFDTDPVNQTFSRFAALDTEVVKIMTEDNIIDTRRFDSLIEKMIEADGMAVVDNGAATFVPLMSYMAENHVDELLKESGVRMILHVPIMGGQALRDCIFGLQQTLGAIDAEVVVWSNEFNGDVKSPDGKNFTDLPVYKDNKNKIIGIVSLPRRNPDTFGKDIQAMTAANLTFNEADTSPDFGIMTRQRLRTVKRDLYAQLQTLPIWVNQQNGAADE</sequence>